<sequence>MARIKNAKKKKERERREQDIAAKRHMQNARVVQKTLVYVLNLPLKVITDEILRTPEWFGQFGKIVRITLGRRGNVYTPVLANLPNTGVYVQFAKEQVAERAIYAIDGTVCDGKVLKATYGATKYCAYYLKNQPCPNSSNGTCFNLHEQGEDADIFAKDELNRMHMRERSMRPSPFPSTSTKKEESEERALPATASWAKPIARPQSSISRSTSSDANFPPVSASAATNAPRSAYGSEVESEDHYEHDLASASNRKAELDYTISAASDRDKPAPEKVERTYKVERRKLKPKNAVENVPPPGLAGASSASSAKSPVPQPASEPQEEEKTLGSSALEDDSSRSESAAVSPPPSLSAPSEASSRPAVEPSFDDSLSPSALGYILHPKYIGPFDPFREDLLTAYLTGLSEGTG</sequence>
<dbReference type="GO" id="GO:0003723">
    <property type="term" value="F:RNA binding"/>
    <property type="evidence" value="ECO:0007669"/>
    <property type="project" value="UniProtKB-UniRule"/>
</dbReference>
<dbReference type="AlphaFoldDB" id="A0AAD5S221"/>
<evidence type="ECO:0000256" key="1">
    <source>
        <dbReference type="PROSITE-ProRule" id="PRU00176"/>
    </source>
</evidence>
<protein>
    <submittedName>
        <fullName evidence="4">Transcriptional repressor general negative regulator of transcription subunit 4</fullName>
    </submittedName>
</protein>
<dbReference type="GO" id="GO:0016567">
    <property type="term" value="P:protein ubiquitination"/>
    <property type="evidence" value="ECO:0007669"/>
    <property type="project" value="TreeGrafter"/>
</dbReference>
<feature type="compositionally biased region" description="Basic and acidic residues" evidence="2">
    <location>
        <begin position="265"/>
        <end position="281"/>
    </location>
</feature>
<dbReference type="EMBL" id="JADGJD010001896">
    <property type="protein sequence ID" value="KAJ3036836.1"/>
    <property type="molecule type" value="Genomic_DNA"/>
</dbReference>
<keyword evidence="5" id="KW-1185">Reference proteome</keyword>
<evidence type="ECO:0000256" key="2">
    <source>
        <dbReference type="SAM" id="MobiDB-lite"/>
    </source>
</evidence>
<organism evidence="4 5">
    <name type="scientific">Rhizophlyctis rosea</name>
    <dbReference type="NCBI Taxonomy" id="64517"/>
    <lineage>
        <taxon>Eukaryota</taxon>
        <taxon>Fungi</taxon>
        <taxon>Fungi incertae sedis</taxon>
        <taxon>Chytridiomycota</taxon>
        <taxon>Chytridiomycota incertae sedis</taxon>
        <taxon>Chytridiomycetes</taxon>
        <taxon>Rhizophlyctidales</taxon>
        <taxon>Rhizophlyctidaceae</taxon>
        <taxon>Rhizophlyctis</taxon>
    </lineage>
</organism>
<dbReference type="InterPro" id="IPR039780">
    <property type="entry name" value="Mot2"/>
</dbReference>
<dbReference type="PANTHER" id="PTHR12603:SF0">
    <property type="entry name" value="CCR4-NOT TRANSCRIPTION COMPLEX SUBUNIT 4"/>
    <property type="match status" value="1"/>
</dbReference>
<keyword evidence="1" id="KW-0694">RNA-binding</keyword>
<evidence type="ECO:0000313" key="4">
    <source>
        <dbReference type="EMBL" id="KAJ3036836.1"/>
    </source>
</evidence>
<dbReference type="SMART" id="SM00361">
    <property type="entry name" value="RRM_1"/>
    <property type="match status" value="1"/>
</dbReference>
<comment type="caution">
    <text evidence="4">The sequence shown here is derived from an EMBL/GenBank/DDBJ whole genome shotgun (WGS) entry which is preliminary data.</text>
</comment>
<feature type="domain" description="RRM" evidence="3">
    <location>
        <begin position="35"/>
        <end position="122"/>
    </location>
</feature>
<dbReference type="Proteomes" id="UP001212841">
    <property type="component" value="Unassembled WGS sequence"/>
</dbReference>
<dbReference type="GO" id="GO:0030014">
    <property type="term" value="C:CCR4-NOT complex"/>
    <property type="evidence" value="ECO:0007669"/>
    <property type="project" value="InterPro"/>
</dbReference>
<feature type="compositionally biased region" description="Low complexity" evidence="2">
    <location>
        <begin position="351"/>
        <end position="364"/>
    </location>
</feature>
<dbReference type="Gene3D" id="3.30.70.330">
    <property type="match status" value="1"/>
</dbReference>
<dbReference type="SUPFAM" id="SSF54928">
    <property type="entry name" value="RNA-binding domain, RBD"/>
    <property type="match status" value="1"/>
</dbReference>
<dbReference type="PROSITE" id="PS50102">
    <property type="entry name" value="RRM"/>
    <property type="match status" value="1"/>
</dbReference>
<dbReference type="InterPro" id="IPR034261">
    <property type="entry name" value="CNOT4_RRM"/>
</dbReference>
<proteinExistence type="predicted"/>
<dbReference type="InterPro" id="IPR012677">
    <property type="entry name" value="Nucleotide-bd_a/b_plait_sf"/>
</dbReference>
<accession>A0AAD5S221</accession>
<evidence type="ECO:0000259" key="3">
    <source>
        <dbReference type="PROSITE" id="PS50102"/>
    </source>
</evidence>
<feature type="compositionally biased region" description="Basic and acidic residues" evidence="2">
    <location>
        <begin position="180"/>
        <end position="189"/>
    </location>
</feature>
<feature type="region of interest" description="Disordered" evidence="2">
    <location>
        <begin position="166"/>
        <end position="371"/>
    </location>
</feature>
<dbReference type="InterPro" id="IPR003954">
    <property type="entry name" value="RRM_euk-type"/>
</dbReference>
<dbReference type="InterPro" id="IPR000504">
    <property type="entry name" value="RRM_dom"/>
</dbReference>
<dbReference type="InterPro" id="IPR035979">
    <property type="entry name" value="RBD_domain_sf"/>
</dbReference>
<reference evidence="4" key="1">
    <citation type="submission" date="2020-05" db="EMBL/GenBank/DDBJ databases">
        <title>Phylogenomic resolution of chytrid fungi.</title>
        <authorList>
            <person name="Stajich J.E."/>
            <person name="Amses K."/>
            <person name="Simmons R."/>
            <person name="Seto K."/>
            <person name="Myers J."/>
            <person name="Bonds A."/>
            <person name="Quandt C.A."/>
            <person name="Barry K."/>
            <person name="Liu P."/>
            <person name="Grigoriev I."/>
            <person name="Longcore J.E."/>
            <person name="James T.Y."/>
        </authorList>
    </citation>
    <scope>NUCLEOTIDE SEQUENCE</scope>
    <source>
        <strain evidence="4">JEL0318</strain>
    </source>
</reference>
<gene>
    <name evidence="4" type="primary">NOT4</name>
    <name evidence="4" type="ORF">HK097_003691</name>
</gene>
<name>A0AAD5S221_9FUNG</name>
<dbReference type="PANTHER" id="PTHR12603">
    <property type="entry name" value="CCR4-NOT TRANSCRIPTION COMPLEX RELATED"/>
    <property type="match status" value="1"/>
</dbReference>
<feature type="compositionally biased region" description="Basic and acidic residues" evidence="2">
    <location>
        <begin position="240"/>
        <end position="257"/>
    </location>
</feature>
<feature type="compositionally biased region" description="Low complexity" evidence="2">
    <location>
        <begin position="300"/>
        <end position="318"/>
    </location>
</feature>
<evidence type="ECO:0000313" key="5">
    <source>
        <dbReference type="Proteomes" id="UP001212841"/>
    </source>
</evidence>
<dbReference type="GO" id="GO:0004842">
    <property type="term" value="F:ubiquitin-protein transferase activity"/>
    <property type="evidence" value="ECO:0007669"/>
    <property type="project" value="InterPro"/>
</dbReference>
<feature type="non-terminal residue" evidence="4">
    <location>
        <position position="407"/>
    </location>
</feature>
<dbReference type="CDD" id="cd12438">
    <property type="entry name" value="RRM_CNOT4"/>
    <property type="match status" value="1"/>
</dbReference>